<evidence type="ECO:0000313" key="2">
    <source>
        <dbReference type="EMBL" id="HII75312.1"/>
    </source>
</evidence>
<protein>
    <submittedName>
        <fullName evidence="2">Winged helix-turn-helix transcriptional regulator</fullName>
    </submittedName>
</protein>
<dbReference type="NCBIfam" id="NF041016">
    <property type="entry name" value="trans_reg_ArnR"/>
    <property type="match status" value="1"/>
</dbReference>
<dbReference type="InterPro" id="IPR036388">
    <property type="entry name" value="WH-like_DNA-bd_sf"/>
</dbReference>
<dbReference type="InterPro" id="IPR036390">
    <property type="entry name" value="WH_DNA-bd_sf"/>
</dbReference>
<dbReference type="PANTHER" id="PTHR43413:SF4">
    <property type="entry name" value="HTH-TYPE TRANSCRIPTIONAL REGULATOR LYSM"/>
    <property type="match status" value="1"/>
</dbReference>
<dbReference type="PANTHER" id="PTHR43413">
    <property type="entry name" value="TRANSCRIPTIONAL REGULATOR, ASNC FAMILY"/>
    <property type="match status" value="1"/>
</dbReference>
<dbReference type="InterPro" id="IPR050684">
    <property type="entry name" value="HTH-Siroheme_Decarb"/>
</dbReference>
<dbReference type="InterPro" id="IPR053515">
    <property type="entry name" value="HTH-type_ArnR"/>
</dbReference>
<dbReference type="GeneID" id="1460600"/>
<proteinExistence type="predicted"/>
<reference evidence="2" key="1">
    <citation type="journal article" date="2020" name="bioRxiv">
        <title>A rank-normalized archaeal taxonomy based on genome phylogeny resolves widespread incomplete and uneven classifications.</title>
        <authorList>
            <person name="Rinke C."/>
            <person name="Chuvochina M."/>
            <person name="Mussig A.J."/>
            <person name="Chaumeil P.-A."/>
            <person name="Waite D.W."/>
            <person name="Whitman W.B."/>
            <person name="Parks D.H."/>
            <person name="Hugenholtz P."/>
        </authorList>
    </citation>
    <scope>NUCLEOTIDE SEQUENCE</scope>
    <source>
        <strain evidence="2">UBA8838</strain>
    </source>
</reference>
<dbReference type="AlphaFoldDB" id="A0A832T533"/>
<sequence>MNHNIFDVLRELDSIVDFGRAKIQWDILLYIASKGPSSVSEIAEATNNSRKAVLDAIRKLTDKELVVKIKYDIYDLSEKGKEILNKLNDLTHYTTLPKIEDEIPLNNSIQYFYLIEMLKASLINSDVLPVEKVSRELGISTQTLKYYIDLFAEKGIFKKINKKTLFGHAKQCYIITSEGKKLAYRIPSLIKMKNNIFLRFLLKVTFSLRYDTALIKIMIFLALTSPIIIYYLNVPFMRYIGIVWLYVLIFFTLLSVYAYITAK</sequence>
<organism evidence="2 3">
    <name type="scientific">Sulfurisphaera tokodaii</name>
    <dbReference type="NCBI Taxonomy" id="111955"/>
    <lineage>
        <taxon>Archaea</taxon>
        <taxon>Thermoproteota</taxon>
        <taxon>Thermoprotei</taxon>
        <taxon>Sulfolobales</taxon>
        <taxon>Sulfolobaceae</taxon>
        <taxon>Sulfurisphaera</taxon>
    </lineage>
</organism>
<feature type="transmembrane region" description="Helical" evidence="1">
    <location>
        <begin position="213"/>
        <end position="233"/>
    </location>
</feature>
<dbReference type="Gene3D" id="1.10.10.10">
    <property type="entry name" value="Winged helix-like DNA-binding domain superfamily/Winged helix DNA-binding domain"/>
    <property type="match status" value="1"/>
</dbReference>
<dbReference type="EMBL" id="DUJO01000059">
    <property type="protein sequence ID" value="HII75312.1"/>
    <property type="molecule type" value="Genomic_DNA"/>
</dbReference>
<name>A0A832T533_9CREN</name>
<evidence type="ECO:0000256" key="1">
    <source>
        <dbReference type="SAM" id="Phobius"/>
    </source>
</evidence>
<keyword evidence="1" id="KW-0472">Membrane</keyword>
<dbReference type="Pfam" id="PF13412">
    <property type="entry name" value="HTH_24"/>
    <property type="match status" value="1"/>
</dbReference>
<keyword evidence="1" id="KW-0812">Transmembrane</keyword>
<keyword evidence="1" id="KW-1133">Transmembrane helix</keyword>
<evidence type="ECO:0000313" key="3">
    <source>
        <dbReference type="Proteomes" id="UP000646844"/>
    </source>
</evidence>
<dbReference type="OMA" id="HTVSTQK"/>
<accession>A0A832T533</accession>
<gene>
    <name evidence="2" type="ORF">HA332_13330</name>
</gene>
<dbReference type="Proteomes" id="UP000646844">
    <property type="component" value="Unassembled WGS sequence"/>
</dbReference>
<dbReference type="RefSeq" id="WP_010980602.1">
    <property type="nucleotide sequence ID" value="NZ_BAABQO010000015.1"/>
</dbReference>
<comment type="caution">
    <text evidence="2">The sequence shown here is derived from an EMBL/GenBank/DDBJ whole genome shotgun (WGS) entry which is preliminary data.</text>
</comment>
<feature type="transmembrane region" description="Helical" evidence="1">
    <location>
        <begin position="239"/>
        <end position="260"/>
    </location>
</feature>
<dbReference type="SUPFAM" id="SSF46785">
    <property type="entry name" value="Winged helix' DNA-binding domain"/>
    <property type="match status" value="1"/>
</dbReference>